<evidence type="ECO:0000313" key="3">
    <source>
        <dbReference type="Proteomes" id="UP001497644"/>
    </source>
</evidence>
<evidence type="ECO:0000313" key="2">
    <source>
        <dbReference type="EMBL" id="CAL1682654.1"/>
    </source>
</evidence>
<accession>A0AAV2NS87</accession>
<evidence type="ECO:0000256" key="1">
    <source>
        <dbReference type="SAM" id="MobiDB-lite"/>
    </source>
</evidence>
<gene>
    <name evidence="2" type="ORF">LPLAT_LOCUS8546</name>
</gene>
<organism evidence="2 3">
    <name type="scientific">Lasius platythorax</name>
    <dbReference type="NCBI Taxonomy" id="488582"/>
    <lineage>
        <taxon>Eukaryota</taxon>
        <taxon>Metazoa</taxon>
        <taxon>Ecdysozoa</taxon>
        <taxon>Arthropoda</taxon>
        <taxon>Hexapoda</taxon>
        <taxon>Insecta</taxon>
        <taxon>Pterygota</taxon>
        <taxon>Neoptera</taxon>
        <taxon>Endopterygota</taxon>
        <taxon>Hymenoptera</taxon>
        <taxon>Apocrita</taxon>
        <taxon>Aculeata</taxon>
        <taxon>Formicoidea</taxon>
        <taxon>Formicidae</taxon>
        <taxon>Formicinae</taxon>
        <taxon>Lasius</taxon>
        <taxon>Lasius</taxon>
    </lineage>
</organism>
<proteinExistence type="predicted"/>
<name>A0AAV2NS87_9HYME</name>
<reference evidence="2" key="1">
    <citation type="submission" date="2024-04" db="EMBL/GenBank/DDBJ databases">
        <authorList>
            <consortium name="Molecular Ecology Group"/>
        </authorList>
    </citation>
    <scope>NUCLEOTIDE SEQUENCE</scope>
</reference>
<dbReference type="Proteomes" id="UP001497644">
    <property type="component" value="Chromosome 4"/>
</dbReference>
<sequence length="88" mass="9514">MHFHARLFAKAVRLASEKRREAPFVSPQFLQDCKFRASGVHGAARSLAQDGNGSWLNAEDGREESSPGLKSSGAAMRGRAIPGKRCST</sequence>
<dbReference type="AlphaFoldDB" id="A0AAV2NS87"/>
<dbReference type="EMBL" id="OZ034827">
    <property type="protein sequence ID" value="CAL1682654.1"/>
    <property type="molecule type" value="Genomic_DNA"/>
</dbReference>
<protein>
    <submittedName>
        <fullName evidence="2">Uncharacterized protein</fullName>
    </submittedName>
</protein>
<keyword evidence="3" id="KW-1185">Reference proteome</keyword>
<feature type="region of interest" description="Disordered" evidence="1">
    <location>
        <begin position="50"/>
        <end position="88"/>
    </location>
</feature>